<dbReference type="InterPro" id="IPR011613">
    <property type="entry name" value="GH15-like"/>
</dbReference>
<comment type="similarity">
    <text evidence="2">Belongs to the glycosyl hydrolase 15 family.</text>
</comment>
<feature type="domain" description="P-type" evidence="13">
    <location>
        <begin position="14"/>
        <end position="59"/>
    </location>
</feature>
<dbReference type="SUPFAM" id="SSF57492">
    <property type="entry name" value="Trefoil"/>
    <property type="match status" value="1"/>
</dbReference>
<evidence type="ECO:0000256" key="8">
    <source>
        <dbReference type="ARBA" id="ARBA00023326"/>
    </source>
</evidence>
<dbReference type="EC" id="3.2.1.3" evidence="3"/>
<evidence type="ECO:0000256" key="2">
    <source>
        <dbReference type="ARBA" id="ARBA00006188"/>
    </source>
</evidence>
<dbReference type="Pfam" id="PF00723">
    <property type="entry name" value="Glyco_hydro_15"/>
    <property type="match status" value="1"/>
</dbReference>
<dbReference type="PRINTS" id="PR00736">
    <property type="entry name" value="GLHYDRLASE15"/>
</dbReference>
<dbReference type="InterPro" id="IPR012341">
    <property type="entry name" value="6hp_glycosidase-like_sf"/>
</dbReference>
<evidence type="ECO:0000256" key="1">
    <source>
        <dbReference type="ARBA" id="ARBA00001863"/>
    </source>
</evidence>
<dbReference type="Gene3D" id="4.10.110.10">
    <property type="entry name" value="Spasmolytic Protein, domain 1"/>
    <property type="match status" value="1"/>
</dbReference>
<evidence type="ECO:0000256" key="10">
    <source>
        <dbReference type="ARBA" id="ARBA00033473"/>
    </source>
</evidence>
<keyword evidence="12" id="KW-0732">Signal</keyword>
<keyword evidence="8" id="KW-0624">Polysaccharide degradation</keyword>
<evidence type="ECO:0000256" key="3">
    <source>
        <dbReference type="ARBA" id="ARBA00012593"/>
    </source>
</evidence>
<dbReference type="GO" id="GO:0000272">
    <property type="term" value="P:polysaccharide catabolic process"/>
    <property type="evidence" value="ECO:0007669"/>
    <property type="project" value="UniProtKB-KW"/>
</dbReference>
<evidence type="ECO:0000256" key="12">
    <source>
        <dbReference type="SAM" id="SignalP"/>
    </source>
</evidence>
<feature type="disulfide bond" evidence="11">
    <location>
        <begin position="26"/>
        <end position="41"/>
    </location>
</feature>
<dbReference type="PANTHER" id="PTHR31616:SF9">
    <property type="entry name" value="GLUCOAMYLASE, INTRACELLULAR SPORULATION-SPECIFIC"/>
    <property type="match status" value="1"/>
</dbReference>
<evidence type="ECO:0000256" key="7">
    <source>
        <dbReference type="ARBA" id="ARBA00023295"/>
    </source>
</evidence>
<evidence type="ECO:0000256" key="11">
    <source>
        <dbReference type="PROSITE-ProRule" id="PRU00779"/>
    </source>
</evidence>
<protein>
    <recommendedName>
        <fullName evidence="3">glucan 1,4-alpha-glucosidase</fullName>
        <ecNumber evidence="3">3.2.1.3</ecNumber>
    </recommendedName>
    <alternativeName>
        <fullName evidence="10">1,4-alpha-D-glucan glucohydrolase</fullName>
    </alternativeName>
    <alternativeName>
        <fullName evidence="9">Glucan 1,4-alpha-glucosidase</fullName>
    </alternativeName>
</protein>
<gene>
    <name evidence="14" type="ORF">OMAR00294_LOCUS754</name>
</gene>
<evidence type="ECO:0000256" key="9">
    <source>
        <dbReference type="ARBA" id="ARBA00033442"/>
    </source>
</evidence>
<dbReference type="PROSITE" id="PS00820">
    <property type="entry name" value="GLUCOAMYLASE"/>
    <property type="match status" value="1"/>
</dbReference>
<keyword evidence="7" id="KW-0326">Glycosidase</keyword>
<proteinExistence type="inferred from homology"/>
<dbReference type="Gene3D" id="1.50.10.10">
    <property type="match status" value="1"/>
</dbReference>
<dbReference type="InterPro" id="IPR017957">
    <property type="entry name" value="P_trefoil_CS"/>
</dbReference>
<dbReference type="GO" id="GO:0004339">
    <property type="term" value="F:glucan 1,4-alpha-glucosidase activity"/>
    <property type="evidence" value="ECO:0007669"/>
    <property type="project" value="UniProtKB-EC"/>
</dbReference>
<reference evidence="14" key="1">
    <citation type="submission" date="2021-01" db="EMBL/GenBank/DDBJ databases">
        <authorList>
            <person name="Corre E."/>
            <person name="Pelletier E."/>
            <person name="Niang G."/>
            <person name="Scheremetjew M."/>
            <person name="Finn R."/>
            <person name="Kale V."/>
            <person name="Holt S."/>
            <person name="Cochrane G."/>
            <person name="Meng A."/>
            <person name="Brown T."/>
            <person name="Cohen L."/>
        </authorList>
    </citation>
    <scope>NUCLEOTIDE SEQUENCE</scope>
    <source>
        <strain evidence="14">LB1974</strain>
    </source>
</reference>
<dbReference type="InterPro" id="IPR044913">
    <property type="entry name" value="P_trefoil_dom_sf"/>
</dbReference>
<evidence type="ECO:0000259" key="13">
    <source>
        <dbReference type="PROSITE" id="PS51448"/>
    </source>
</evidence>
<comment type="catalytic activity">
    <reaction evidence="1">
        <text>Hydrolysis of terminal (1-&gt;4)-linked alpha-D-glucose residues successively from non-reducing ends of the chains with release of beta-D-glucose.</text>
        <dbReference type="EC" id="3.2.1.3"/>
    </reaction>
</comment>
<dbReference type="SMART" id="SM00018">
    <property type="entry name" value="PD"/>
    <property type="match status" value="1"/>
</dbReference>
<feature type="disulfide bond" evidence="11">
    <location>
        <begin position="16"/>
        <end position="42"/>
    </location>
</feature>
<dbReference type="SUPFAM" id="SSF48208">
    <property type="entry name" value="Six-hairpin glycosidases"/>
    <property type="match status" value="1"/>
</dbReference>
<dbReference type="InterPro" id="IPR000519">
    <property type="entry name" value="P_trefoil_dom"/>
</dbReference>
<dbReference type="Pfam" id="PF00088">
    <property type="entry name" value="Trefoil"/>
    <property type="match status" value="1"/>
</dbReference>
<dbReference type="CDD" id="cd00111">
    <property type="entry name" value="Trefoil"/>
    <property type="match status" value="1"/>
</dbReference>
<dbReference type="AlphaFoldDB" id="A0A7S4LNP1"/>
<dbReference type="InterPro" id="IPR000165">
    <property type="entry name" value="Glucoamylase"/>
</dbReference>
<evidence type="ECO:0000256" key="5">
    <source>
        <dbReference type="ARBA" id="ARBA00023157"/>
    </source>
</evidence>
<feature type="signal peptide" evidence="12">
    <location>
        <begin position="1"/>
        <end position="15"/>
    </location>
</feature>
<dbReference type="PROSITE" id="PS51448">
    <property type="entry name" value="P_TREFOIL_2"/>
    <property type="match status" value="1"/>
</dbReference>
<dbReference type="PANTHER" id="PTHR31616">
    <property type="entry name" value="TREHALASE"/>
    <property type="match status" value="1"/>
</dbReference>
<dbReference type="InterPro" id="IPR008928">
    <property type="entry name" value="6-hairpin_glycosidase_sf"/>
</dbReference>
<keyword evidence="5 11" id="KW-1015">Disulfide bond</keyword>
<evidence type="ECO:0000256" key="6">
    <source>
        <dbReference type="ARBA" id="ARBA00023277"/>
    </source>
</evidence>
<keyword evidence="6" id="KW-0119">Carbohydrate metabolism</keyword>
<feature type="chain" id="PRO_5031412710" description="glucan 1,4-alpha-glucosidase" evidence="12">
    <location>
        <begin position="16"/>
        <end position="504"/>
    </location>
</feature>
<comment type="caution">
    <text evidence="11">Lacks conserved residue(s) required for the propagation of feature annotation.</text>
</comment>
<name>A0A7S4LNP1_OXYMA</name>
<evidence type="ECO:0000313" key="14">
    <source>
        <dbReference type="EMBL" id="CAE0840895.1"/>
    </source>
</evidence>
<dbReference type="InterPro" id="IPR046966">
    <property type="entry name" value="Glucoamylase_active_site"/>
</dbReference>
<organism evidence="14">
    <name type="scientific">Oxyrrhis marina</name>
    <name type="common">Dinoflagellate</name>
    <dbReference type="NCBI Taxonomy" id="2969"/>
    <lineage>
        <taxon>Eukaryota</taxon>
        <taxon>Sar</taxon>
        <taxon>Alveolata</taxon>
        <taxon>Dinophyceae</taxon>
        <taxon>Oxyrrhinales</taxon>
        <taxon>Oxyrrhinaceae</taxon>
        <taxon>Oxyrrhis</taxon>
    </lineage>
</organism>
<keyword evidence="4" id="KW-0378">Hydrolase</keyword>
<dbReference type="PROSITE" id="PS00025">
    <property type="entry name" value="P_TREFOIL_1"/>
    <property type="match status" value="1"/>
</dbReference>
<dbReference type="EMBL" id="HBJB01000864">
    <property type="protein sequence ID" value="CAE0840895.1"/>
    <property type="molecule type" value="Transcribed_RNA"/>
</dbReference>
<evidence type="ECO:0000256" key="4">
    <source>
        <dbReference type="ARBA" id="ARBA00022801"/>
    </source>
</evidence>
<sequence>MKLLLSAFLAASADQCDVAEEQRSDCGFVGVTQDQCESKGCCWKEAGQGSSVPWCYYKGGSPGPSPGPSPAPSSCPLKYESKGAPFSEAEMSKISGYYDANLDISGSGAVVAAPDHDTGPGGDYYFHWERDGGLSMHALLATASSVSAVDEKFQHYLTWVKKVQGQQDPHGIDVRLEPKYNIPDGTIFDGGWCRPQTDGPGLRARALADYAMAKVAAGDKSQTSAIYDVVKHDLEWVVSNWQQNGCDLWEEIQSNDFFWGRYTMRAGLNAGAVLADEAGDSATASTYRSVMKDIEATLGNHYTGSFVFESQNRQKDTAVIEAFNDGDFDGNTMFAPLSKEVLGTVVTLNDLFCSTYEINQKDTAAGVPGILYGRYEGDSYDGGNPWVLLTATLAQLIYRQAAAATTGTVDKDTYALLQQAYSIDAGLTGAALGKALMGAGDGVLMRIRKHVEADDFHMKEQLSRTDGSQTSAKDLTWGYANILKAMKARKDASAAVGLASSVIV</sequence>
<accession>A0A7S4LNP1</accession>